<dbReference type="Proteomes" id="UP001329430">
    <property type="component" value="Chromosome 1"/>
</dbReference>
<feature type="domain" description="DNA-PKcs N-terminal" evidence="1">
    <location>
        <begin position="53"/>
        <end position="789"/>
    </location>
</feature>
<gene>
    <name evidence="3" type="ORF">RI129_000306</name>
</gene>
<evidence type="ECO:0000259" key="1">
    <source>
        <dbReference type="Pfam" id="PF20500"/>
    </source>
</evidence>
<organism evidence="3 4">
    <name type="scientific">Pyrocoelia pectoralis</name>
    <dbReference type="NCBI Taxonomy" id="417401"/>
    <lineage>
        <taxon>Eukaryota</taxon>
        <taxon>Metazoa</taxon>
        <taxon>Ecdysozoa</taxon>
        <taxon>Arthropoda</taxon>
        <taxon>Hexapoda</taxon>
        <taxon>Insecta</taxon>
        <taxon>Pterygota</taxon>
        <taxon>Neoptera</taxon>
        <taxon>Endopterygota</taxon>
        <taxon>Coleoptera</taxon>
        <taxon>Polyphaga</taxon>
        <taxon>Elateriformia</taxon>
        <taxon>Elateroidea</taxon>
        <taxon>Lampyridae</taxon>
        <taxon>Lampyrinae</taxon>
        <taxon>Pyrocoelia</taxon>
    </lineage>
</organism>
<feature type="domain" description="DNA-dependent protein kinase catalytic subunit CC1/2" evidence="2">
    <location>
        <begin position="898"/>
        <end position="1162"/>
    </location>
</feature>
<keyword evidence="4" id="KW-1185">Reference proteome</keyword>
<dbReference type="InterPro" id="IPR016024">
    <property type="entry name" value="ARM-type_fold"/>
</dbReference>
<dbReference type="AlphaFoldDB" id="A0AAN7ZQ13"/>
<dbReference type="InterPro" id="IPR011989">
    <property type="entry name" value="ARM-like"/>
</dbReference>
<dbReference type="Pfam" id="PF20500">
    <property type="entry name" value="DNA-PKcs_N"/>
    <property type="match status" value="1"/>
</dbReference>
<protein>
    <submittedName>
        <fullName evidence="3">Uncharacterized protein</fullName>
    </submittedName>
</protein>
<accession>A0AAN7ZQ13</accession>
<sequence>MMEDDLFSFGNSLNTFIEKNQPVGAEKFLAQLNRTFTSSELPSLTIDTYFLNIFNKTTGLLNFLKNVLHKPEYKKAKIQCFEFLYTLVNNFSVQVGKHLIEIIEACSPVVRSSSSAYEKEKSLNLISLIINKGIFPADGDNIESDIAVLYKDTLFKCLYSRFDKIQEQLLITIGVVTKKFPSAVSNPNELGNILVNQLNKELQTANKSFPIIRGCVAALSNFLENFGFNSKNNDAIFLKIYNCMKLLADPGDAHRKAAFRESLSFVSKHMVTLSPYVYPEARFWHTTLLNWFTLGVEDKKAAYGVLESFLQEMANVLSTKNEQSDHELFQYFISYFHKVILESTVDNYQMQLAIRGLGLFACCFKLHISTLEINHIFVTISQILENTYILNADLSSDQIAELPHYVQTLSFIITNLPELNNNHIISLQLISIVLMKVFPQLSTLQHYLVVDAFVIMFDQLSQCGKNVLEQFLEEIIYQGVMWTCSYQISSDAELFKDLNSEVITYKNYLPFWNGLLGFTNSIKYEKYEINVKKRRLLLRKLTNELVKTLFLLINKLNLSTKLKDINNPVTDPEAAFEAVQTSDFVIFVNVVDFYQDILQNVSSEIFEVWINQYINQIIYKSLEYPLVSGFYKLLTSCLQVCEKLNYFDRVNLEKEDVKMSYNSILRFVEDMLWKMKQYKGDLQIACLRVLLATPTIIIKEILPKATSAFTVLFSVGRSYLYIADLGVDVLEKWFKNIPATEMEPFLIQVLPSLDSYLKSRSLGGGLESNLIVKHRKTKKAVNKRKVLVQTELELFKLQTKIITFIGQLNNTLCMAFINPKDTSKPVFWNKSPILKLNIPYTNKLTLYMDKFVPRVVELSLYSSDRKMRLAACELLHAIILILLGTSHQMDDEKKKDIDYLVRTVAESILKLGCDMDEVVEQLFSSLAVQLMHYYSHPRQMNVSHTEIIIETLIESITHPSDAALRDFSGKCIQEFIKWTIKQVNKRDLERNPISIKLWIRYIQSLSVHSDPYKRLGAALIFNHIYTDLREETEMFNMFWLEILHAFIANLSLTQIRIADDNNCIDQVLIALNHVQRGFVDKSHLFNKNSNVRRKPPVLDGILLKDVALWLLKETGNNNINCRKKCMDMFCKIAPLVTGCHNSLNKFKELYVSDTDWIISTYEVELIKIQL</sequence>
<name>A0AAN7ZQ13_9COLE</name>
<dbReference type="Gene3D" id="1.25.10.10">
    <property type="entry name" value="Leucine-rich Repeat Variant"/>
    <property type="match status" value="1"/>
</dbReference>
<proteinExistence type="predicted"/>
<dbReference type="EMBL" id="JAVRBK010000001">
    <property type="protein sequence ID" value="KAK5649277.1"/>
    <property type="molecule type" value="Genomic_DNA"/>
</dbReference>
<evidence type="ECO:0000313" key="3">
    <source>
        <dbReference type="EMBL" id="KAK5649277.1"/>
    </source>
</evidence>
<dbReference type="InterPro" id="IPR046803">
    <property type="entry name" value="DNAPKcs_CC1-2"/>
</dbReference>
<dbReference type="SUPFAM" id="SSF48371">
    <property type="entry name" value="ARM repeat"/>
    <property type="match status" value="2"/>
</dbReference>
<dbReference type="Pfam" id="PF20502">
    <property type="entry name" value="DNAPKcs_CC1-2"/>
    <property type="match status" value="1"/>
</dbReference>
<comment type="caution">
    <text evidence="3">The sequence shown here is derived from an EMBL/GenBank/DDBJ whole genome shotgun (WGS) entry which is preliminary data.</text>
</comment>
<dbReference type="InterPro" id="IPR046804">
    <property type="entry name" value="DNA-PKcs_N"/>
</dbReference>
<evidence type="ECO:0000259" key="2">
    <source>
        <dbReference type="Pfam" id="PF20502"/>
    </source>
</evidence>
<reference evidence="3 4" key="1">
    <citation type="journal article" date="2024" name="Insects">
        <title>An Improved Chromosome-Level Genome Assembly of the Firefly Pyrocoelia pectoralis.</title>
        <authorList>
            <person name="Fu X."/>
            <person name="Meyer-Rochow V.B."/>
            <person name="Ballantyne L."/>
            <person name="Zhu X."/>
        </authorList>
    </citation>
    <scope>NUCLEOTIDE SEQUENCE [LARGE SCALE GENOMIC DNA]</scope>
    <source>
        <strain evidence="3">XCY_ONT2</strain>
    </source>
</reference>
<evidence type="ECO:0000313" key="4">
    <source>
        <dbReference type="Proteomes" id="UP001329430"/>
    </source>
</evidence>